<gene>
    <name evidence="2" type="ORF">ACFQV2_08515</name>
</gene>
<name>A0ABW2TLB6_9PSEU</name>
<evidence type="ECO:0000313" key="2">
    <source>
        <dbReference type="EMBL" id="MFC7613633.1"/>
    </source>
</evidence>
<organism evidence="2 3">
    <name type="scientific">Actinokineospora soli</name>
    <dbReference type="NCBI Taxonomy" id="1048753"/>
    <lineage>
        <taxon>Bacteria</taxon>
        <taxon>Bacillati</taxon>
        <taxon>Actinomycetota</taxon>
        <taxon>Actinomycetes</taxon>
        <taxon>Pseudonocardiales</taxon>
        <taxon>Pseudonocardiaceae</taxon>
        <taxon>Actinokineospora</taxon>
    </lineage>
</organism>
<feature type="compositionally biased region" description="Gly residues" evidence="1">
    <location>
        <begin position="1"/>
        <end position="12"/>
    </location>
</feature>
<feature type="region of interest" description="Disordered" evidence="1">
    <location>
        <begin position="1"/>
        <end position="32"/>
    </location>
</feature>
<proteinExistence type="predicted"/>
<accession>A0ABW2TLB6</accession>
<feature type="compositionally biased region" description="Acidic residues" evidence="1">
    <location>
        <begin position="13"/>
        <end position="25"/>
    </location>
</feature>
<protein>
    <submittedName>
        <fullName evidence="2">Uncharacterized protein</fullName>
    </submittedName>
</protein>
<dbReference type="EMBL" id="JBHTEY010000004">
    <property type="protein sequence ID" value="MFC7613633.1"/>
    <property type="molecule type" value="Genomic_DNA"/>
</dbReference>
<sequence length="67" mass="6547">MGWFGCCGGGAGEGEEACEEGAGEDGYDRGDARDAEASAGWFGVVEEVVGGGGWVGEEVGGVVGVFG</sequence>
<comment type="caution">
    <text evidence="2">The sequence shown here is derived from an EMBL/GenBank/DDBJ whole genome shotgun (WGS) entry which is preliminary data.</text>
</comment>
<evidence type="ECO:0000313" key="3">
    <source>
        <dbReference type="Proteomes" id="UP001596512"/>
    </source>
</evidence>
<reference evidence="3" key="1">
    <citation type="journal article" date="2019" name="Int. J. Syst. Evol. Microbiol.">
        <title>The Global Catalogue of Microorganisms (GCM) 10K type strain sequencing project: providing services to taxonomists for standard genome sequencing and annotation.</title>
        <authorList>
            <consortium name="The Broad Institute Genomics Platform"/>
            <consortium name="The Broad Institute Genome Sequencing Center for Infectious Disease"/>
            <person name="Wu L."/>
            <person name="Ma J."/>
        </authorList>
    </citation>
    <scope>NUCLEOTIDE SEQUENCE [LARGE SCALE GENOMIC DNA]</scope>
    <source>
        <strain evidence="3">JCM 17695</strain>
    </source>
</reference>
<evidence type="ECO:0000256" key="1">
    <source>
        <dbReference type="SAM" id="MobiDB-lite"/>
    </source>
</evidence>
<dbReference type="Proteomes" id="UP001596512">
    <property type="component" value="Unassembled WGS sequence"/>
</dbReference>
<keyword evidence="3" id="KW-1185">Reference proteome</keyword>